<dbReference type="EMBL" id="GADI01008161">
    <property type="protein sequence ID" value="JAA65647.1"/>
    <property type="molecule type" value="mRNA"/>
</dbReference>
<sequence length="146" mass="16254">MLTLHICVDEWSSPTVGEGHHSSFSHSVDVRMLSSKDNSSQLLSYFFPVFDLCVPADAHSSTSLRCASVRFASWRVFCSQFPLNSSSFLRQDDNSPVSLSLALRSRTLDLWQEIHCFLNASTFGLLGQLAGTLNRCSSRQSSFLDL</sequence>
<reference evidence="1" key="1">
    <citation type="submission" date="2012-12" db="EMBL/GenBank/DDBJ databases">
        <title>Identification and characterization of a phenylalanine ammonia-lyase gene family in Isatis indigotica Fort.</title>
        <authorList>
            <person name="Liu Q."/>
            <person name="Chen J."/>
            <person name="Zhou X."/>
            <person name="Di P."/>
            <person name="Xiao Y."/>
            <person name="Xuan H."/>
            <person name="Zhang L."/>
            <person name="Chen W."/>
        </authorList>
    </citation>
    <scope>NUCLEOTIDE SEQUENCE</scope>
    <source>
        <tissue evidence="1">Salivary gland</tissue>
    </source>
</reference>
<dbReference type="AlphaFoldDB" id="A0A0K8R3G5"/>
<accession>A0A0K8R3G5</accession>
<protein>
    <submittedName>
        <fullName evidence="1">Uncharacterized protein</fullName>
    </submittedName>
</protein>
<evidence type="ECO:0000313" key="1">
    <source>
        <dbReference type="EMBL" id="JAA65647.1"/>
    </source>
</evidence>
<proteinExistence type="evidence at transcript level"/>
<name>A0A0K8R3G5_IXORI</name>
<organism evidence="1">
    <name type="scientific">Ixodes ricinus</name>
    <name type="common">Common tick</name>
    <name type="synonym">Acarus ricinus</name>
    <dbReference type="NCBI Taxonomy" id="34613"/>
    <lineage>
        <taxon>Eukaryota</taxon>
        <taxon>Metazoa</taxon>
        <taxon>Ecdysozoa</taxon>
        <taxon>Arthropoda</taxon>
        <taxon>Chelicerata</taxon>
        <taxon>Arachnida</taxon>
        <taxon>Acari</taxon>
        <taxon>Parasitiformes</taxon>
        <taxon>Ixodida</taxon>
        <taxon>Ixodoidea</taxon>
        <taxon>Ixodidae</taxon>
        <taxon>Ixodinae</taxon>
        <taxon>Ixodes</taxon>
    </lineage>
</organism>